<dbReference type="RefSeq" id="WP_184478016.1">
    <property type="nucleotide sequence ID" value="NZ_JACHIV010000001.1"/>
</dbReference>
<dbReference type="EMBL" id="JACHIV010000001">
    <property type="protein sequence ID" value="MBB5068308.1"/>
    <property type="molecule type" value="Genomic_DNA"/>
</dbReference>
<organism evidence="2 3">
    <name type="scientific">Saccharopolyspora gloriosae</name>
    <dbReference type="NCBI Taxonomy" id="455344"/>
    <lineage>
        <taxon>Bacteria</taxon>
        <taxon>Bacillati</taxon>
        <taxon>Actinomycetota</taxon>
        <taxon>Actinomycetes</taxon>
        <taxon>Pseudonocardiales</taxon>
        <taxon>Pseudonocardiaceae</taxon>
        <taxon>Saccharopolyspora</taxon>
    </lineage>
</organism>
<sequence>MKLAFLQDVYGYQGPFATVYLDTSADAEDAAKAVQLRWRSAREQLASAGADEQTLRALDETVDRHEYRIGQRGQVLVATGGEVVFGEELPQPPTDAADDEKVHFGTLPHLLPYLRLRASRIPHVVALVDHVEAELTIVAAGAEPRTRKVQGGDHPVHKARTGTNDENEQRFQNAVEEQWLHNAKEAAEEIGKQAMRVGAEVVVLAGDPKQRKLVHENLPGGVRDRTVQTETGYPDRNASGEGLRREVADTVDSAVTAHVDDAVREFEQQRGRQERAVEGWRPVVEALQRGQVRTVLWGRPDSVSWLHVGPVPNQVALDERELTDMGVSSPGHAPASAAVVWAAAGTDADLVLVDPEKVELTEGIGAVLRYAAS</sequence>
<feature type="compositionally biased region" description="Basic and acidic residues" evidence="1">
    <location>
        <begin position="146"/>
        <end position="156"/>
    </location>
</feature>
<evidence type="ECO:0000313" key="3">
    <source>
        <dbReference type="Proteomes" id="UP000580474"/>
    </source>
</evidence>
<feature type="region of interest" description="Disordered" evidence="1">
    <location>
        <begin position="146"/>
        <end position="168"/>
    </location>
</feature>
<evidence type="ECO:0000256" key="1">
    <source>
        <dbReference type="SAM" id="MobiDB-lite"/>
    </source>
</evidence>
<name>A0A840NDL0_9PSEU</name>
<dbReference type="AlphaFoldDB" id="A0A840NDL0"/>
<evidence type="ECO:0008006" key="4">
    <source>
        <dbReference type="Google" id="ProtNLM"/>
    </source>
</evidence>
<dbReference type="InterPro" id="IPR040701">
    <property type="entry name" value="Bact_RF_family2"/>
</dbReference>
<reference evidence="2 3" key="1">
    <citation type="submission" date="2020-08" db="EMBL/GenBank/DDBJ databases">
        <title>Sequencing the genomes of 1000 actinobacteria strains.</title>
        <authorList>
            <person name="Klenk H.-P."/>
        </authorList>
    </citation>
    <scope>NUCLEOTIDE SEQUENCE [LARGE SCALE GENOMIC DNA]</scope>
    <source>
        <strain evidence="2 3">DSM 45582</strain>
    </source>
</reference>
<proteinExistence type="predicted"/>
<comment type="caution">
    <text evidence="2">The sequence shown here is derived from an EMBL/GenBank/DDBJ whole genome shotgun (WGS) entry which is preliminary data.</text>
</comment>
<gene>
    <name evidence="2" type="ORF">BJ969_001396</name>
</gene>
<dbReference type="Pfam" id="PF18844">
    <property type="entry name" value="baeRF_family2"/>
    <property type="match status" value="1"/>
</dbReference>
<accession>A0A840NDL0</accession>
<dbReference type="Proteomes" id="UP000580474">
    <property type="component" value="Unassembled WGS sequence"/>
</dbReference>
<keyword evidence="3" id="KW-1185">Reference proteome</keyword>
<protein>
    <recommendedName>
        <fullName evidence="4">Peptide chain release factor 1</fullName>
    </recommendedName>
</protein>
<feature type="region of interest" description="Disordered" evidence="1">
    <location>
        <begin position="224"/>
        <end position="244"/>
    </location>
</feature>
<evidence type="ECO:0000313" key="2">
    <source>
        <dbReference type="EMBL" id="MBB5068308.1"/>
    </source>
</evidence>